<keyword evidence="5" id="KW-1185">Reference proteome</keyword>
<keyword evidence="1" id="KW-0479">Metal-binding</keyword>
<feature type="coiled-coil region" evidence="2">
    <location>
        <begin position="70"/>
        <end position="104"/>
    </location>
</feature>
<dbReference type="EMBL" id="AGNK02000206">
    <property type="status" value="NOT_ANNOTATED_CDS"/>
    <property type="molecule type" value="Genomic_DNA"/>
</dbReference>
<dbReference type="InParanoid" id="K3YZS8"/>
<evidence type="ECO:0000313" key="4">
    <source>
        <dbReference type="EnsemblPlants" id="KQL29311"/>
    </source>
</evidence>
<dbReference type="InterPro" id="IPR036875">
    <property type="entry name" value="Znf_CCHC_sf"/>
</dbReference>
<evidence type="ECO:0000256" key="1">
    <source>
        <dbReference type="PROSITE-ProRule" id="PRU00047"/>
    </source>
</evidence>
<dbReference type="GO" id="GO:2000767">
    <property type="term" value="P:positive regulation of cytoplasmic translation"/>
    <property type="evidence" value="ECO:0000318"/>
    <property type="project" value="GO_Central"/>
</dbReference>
<proteinExistence type="predicted"/>
<sequence>SISSNDKVELCLMAKEKKKKDNKGERQKIELPSSLVKELQLLKSEHASLVCKYDSLANDYACATESLSCVASLEKANEVLIAQLEKLTSEHMDLKAIHKELECSHEKLVESYAILHIAHEVIITSVKSIQTLSHTCSCSQVNVDLSCTKICCSQATQSSIEHVFVESCNDLIAQEKDELIQEAERLKKDLSELKGKSQVQPSHDNCEIMVKKLEKGSTVTYSAPQLHLKISKSKIQEKNKFEHVKCFNCSKMGHFASTCSTKLKGKEALSKRQRSLAKKRGHMGKDCTNGNTFKSNLVHYNFSKLRNHKVGTYAIRVTGSP</sequence>
<reference evidence="4" key="2">
    <citation type="submission" date="2018-08" db="UniProtKB">
        <authorList>
            <consortium name="EnsemblPlants"/>
        </authorList>
    </citation>
    <scope>IDENTIFICATION</scope>
    <source>
        <strain evidence="4">Yugu1</strain>
    </source>
</reference>
<keyword evidence="2" id="KW-0175">Coiled coil</keyword>
<dbReference type="SMART" id="SM00343">
    <property type="entry name" value="ZnF_C2HC"/>
    <property type="match status" value="2"/>
</dbReference>
<protein>
    <recommendedName>
        <fullName evidence="3">CCHC-type domain-containing protein</fullName>
    </recommendedName>
</protein>
<keyword evidence="1" id="KW-0863">Zinc-finger</keyword>
<feature type="coiled-coil region" evidence="2">
    <location>
        <begin position="169"/>
        <end position="196"/>
    </location>
</feature>
<dbReference type="PROSITE" id="PS50158">
    <property type="entry name" value="ZF_CCHC"/>
    <property type="match status" value="1"/>
</dbReference>
<accession>K3YZS8</accession>
<dbReference type="EnsemblPlants" id="KQL29311">
    <property type="protein sequence ID" value="KQL29311"/>
    <property type="gene ID" value="SETIT_019788mg"/>
</dbReference>
<reference evidence="5" key="1">
    <citation type="journal article" date="2012" name="Nat. Biotechnol.">
        <title>Reference genome sequence of the model plant Setaria.</title>
        <authorList>
            <person name="Bennetzen J.L."/>
            <person name="Schmutz J."/>
            <person name="Wang H."/>
            <person name="Percifield R."/>
            <person name="Hawkins J."/>
            <person name="Pontaroli A.C."/>
            <person name="Estep M."/>
            <person name="Feng L."/>
            <person name="Vaughn J.N."/>
            <person name="Grimwood J."/>
            <person name="Jenkins J."/>
            <person name="Barry K."/>
            <person name="Lindquist E."/>
            <person name="Hellsten U."/>
            <person name="Deshpande S."/>
            <person name="Wang X."/>
            <person name="Wu X."/>
            <person name="Mitros T."/>
            <person name="Triplett J."/>
            <person name="Yang X."/>
            <person name="Ye C.Y."/>
            <person name="Mauro-Herrera M."/>
            <person name="Wang L."/>
            <person name="Li P."/>
            <person name="Sharma M."/>
            <person name="Sharma R."/>
            <person name="Ronald P.C."/>
            <person name="Panaud O."/>
            <person name="Kellogg E.A."/>
            <person name="Brutnell T.P."/>
            <person name="Doust A.N."/>
            <person name="Tuskan G.A."/>
            <person name="Rokhsar D."/>
            <person name="Devos K.M."/>
        </authorList>
    </citation>
    <scope>NUCLEOTIDE SEQUENCE [LARGE SCALE GENOMIC DNA]</scope>
    <source>
        <strain evidence="5">cv. Yugu1</strain>
    </source>
</reference>
<dbReference type="GO" id="GO:0003729">
    <property type="term" value="F:mRNA binding"/>
    <property type="evidence" value="ECO:0000318"/>
    <property type="project" value="GO_Central"/>
</dbReference>
<dbReference type="SUPFAM" id="SSF57756">
    <property type="entry name" value="Retrovirus zinc finger-like domains"/>
    <property type="match status" value="1"/>
</dbReference>
<dbReference type="GO" id="GO:0005737">
    <property type="term" value="C:cytoplasm"/>
    <property type="evidence" value="ECO:0000318"/>
    <property type="project" value="GO_Central"/>
</dbReference>
<dbReference type="AlphaFoldDB" id="K3YZS8"/>
<dbReference type="InterPro" id="IPR001878">
    <property type="entry name" value="Znf_CCHC"/>
</dbReference>
<keyword evidence="1" id="KW-0862">Zinc</keyword>
<feature type="domain" description="CCHC-type" evidence="3">
    <location>
        <begin position="245"/>
        <end position="259"/>
    </location>
</feature>
<dbReference type="eggNOG" id="ENOG502R4AP">
    <property type="taxonomic scope" value="Eukaryota"/>
</dbReference>
<dbReference type="GO" id="GO:0003727">
    <property type="term" value="F:single-stranded RNA binding"/>
    <property type="evidence" value="ECO:0000318"/>
    <property type="project" value="GO_Central"/>
</dbReference>
<evidence type="ECO:0000313" key="5">
    <source>
        <dbReference type="Proteomes" id="UP000004995"/>
    </source>
</evidence>
<dbReference type="Pfam" id="PF00098">
    <property type="entry name" value="zf-CCHC"/>
    <property type="match status" value="1"/>
</dbReference>
<dbReference type="Gene3D" id="4.10.60.10">
    <property type="entry name" value="Zinc finger, CCHC-type"/>
    <property type="match status" value="1"/>
</dbReference>
<dbReference type="GO" id="GO:0008270">
    <property type="term" value="F:zinc ion binding"/>
    <property type="evidence" value="ECO:0007669"/>
    <property type="project" value="UniProtKB-KW"/>
</dbReference>
<dbReference type="Gramene" id="KQL29311">
    <property type="protein sequence ID" value="KQL29311"/>
    <property type="gene ID" value="SETIT_019788mg"/>
</dbReference>
<dbReference type="HOGENOM" id="CLU_867649_0_0_1"/>
<organism evidence="4 5">
    <name type="scientific">Setaria italica</name>
    <name type="common">Foxtail millet</name>
    <name type="synonym">Panicum italicum</name>
    <dbReference type="NCBI Taxonomy" id="4555"/>
    <lineage>
        <taxon>Eukaryota</taxon>
        <taxon>Viridiplantae</taxon>
        <taxon>Streptophyta</taxon>
        <taxon>Embryophyta</taxon>
        <taxon>Tracheophyta</taxon>
        <taxon>Spermatophyta</taxon>
        <taxon>Magnoliopsida</taxon>
        <taxon>Liliopsida</taxon>
        <taxon>Poales</taxon>
        <taxon>Poaceae</taxon>
        <taxon>PACMAD clade</taxon>
        <taxon>Panicoideae</taxon>
        <taxon>Panicodae</taxon>
        <taxon>Paniceae</taxon>
        <taxon>Cenchrinae</taxon>
        <taxon>Setaria</taxon>
    </lineage>
</organism>
<dbReference type="Proteomes" id="UP000004995">
    <property type="component" value="Unassembled WGS sequence"/>
</dbReference>
<evidence type="ECO:0000259" key="3">
    <source>
        <dbReference type="PROSITE" id="PS50158"/>
    </source>
</evidence>
<evidence type="ECO:0000256" key="2">
    <source>
        <dbReference type="SAM" id="Coils"/>
    </source>
</evidence>
<dbReference type="GO" id="GO:0045182">
    <property type="term" value="F:translation regulator activity"/>
    <property type="evidence" value="ECO:0000318"/>
    <property type="project" value="GO_Central"/>
</dbReference>
<name>K3YZS8_SETIT</name>